<reference evidence="1 2" key="1">
    <citation type="submission" date="2019-11" db="EMBL/GenBank/DDBJ databases">
        <title>Bacillus lacus genome.</title>
        <authorList>
            <person name="Allen C.J."/>
            <person name="Newman J.D."/>
        </authorList>
    </citation>
    <scope>NUCLEOTIDE SEQUENCE [LARGE SCALE GENOMIC DNA]</scope>
    <source>
        <strain evidence="1 2">KCTC 33946</strain>
    </source>
</reference>
<comment type="caution">
    <text evidence="1">The sequence shown here is derived from an EMBL/GenBank/DDBJ whole genome shotgun (WGS) entry which is preliminary data.</text>
</comment>
<proteinExistence type="predicted"/>
<evidence type="ECO:0000313" key="1">
    <source>
        <dbReference type="EMBL" id="MRX70860.1"/>
    </source>
</evidence>
<evidence type="ECO:0000313" key="2">
    <source>
        <dbReference type="Proteomes" id="UP000448867"/>
    </source>
</evidence>
<gene>
    <name evidence="1" type="ORF">GJU40_01595</name>
</gene>
<keyword evidence="2" id="KW-1185">Reference proteome</keyword>
<dbReference type="AlphaFoldDB" id="A0A7X2IW74"/>
<dbReference type="OrthoDB" id="9942110at2"/>
<organism evidence="1 2">
    <name type="scientific">Metabacillus lacus</name>
    <dbReference type="NCBI Taxonomy" id="1983721"/>
    <lineage>
        <taxon>Bacteria</taxon>
        <taxon>Bacillati</taxon>
        <taxon>Bacillota</taxon>
        <taxon>Bacilli</taxon>
        <taxon>Bacillales</taxon>
        <taxon>Bacillaceae</taxon>
        <taxon>Metabacillus</taxon>
    </lineage>
</organism>
<dbReference type="Proteomes" id="UP000448867">
    <property type="component" value="Unassembled WGS sequence"/>
</dbReference>
<accession>A0A7X2IW74</accession>
<dbReference type="EMBL" id="WKKI01000002">
    <property type="protein sequence ID" value="MRX70860.1"/>
    <property type="molecule type" value="Genomic_DNA"/>
</dbReference>
<protein>
    <submittedName>
        <fullName evidence="1">Uncharacterized protein</fullName>
    </submittedName>
</protein>
<dbReference type="RefSeq" id="WP_154305994.1">
    <property type="nucleotide sequence ID" value="NZ_WKKI01000002.1"/>
</dbReference>
<sequence>MEYFVPCPCDGKETPCYSCVGTGKIGPLSVYEYMMYYDKERKKSMIKSQKVVRTFPKSWTNSTKKLTEALDQGWIVVMSNPFDCGDGTKGMEYILEKVMNEGGKGL</sequence>
<name>A0A7X2IW74_9BACI</name>